<evidence type="ECO:0000256" key="5">
    <source>
        <dbReference type="SAM" id="Coils"/>
    </source>
</evidence>
<evidence type="ECO:0000256" key="3">
    <source>
        <dbReference type="ARBA" id="ARBA00022737"/>
    </source>
</evidence>
<keyword evidence="5" id="KW-0175">Coiled coil</keyword>
<evidence type="ECO:0000256" key="4">
    <source>
        <dbReference type="ARBA" id="ARBA00023136"/>
    </source>
</evidence>
<dbReference type="Proteomes" id="UP000261600">
    <property type="component" value="Unplaced"/>
</dbReference>
<organism evidence="6 7">
    <name type="scientific">Monopterus albus</name>
    <name type="common">Swamp eel</name>
    <dbReference type="NCBI Taxonomy" id="43700"/>
    <lineage>
        <taxon>Eukaryota</taxon>
        <taxon>Metazoa</taxon>
        <taxon>Chordata</taxon>
        <taxon>Craniata</taxon>
        <taxon>Vertebrata</taxon>
        <taxon>Euteleostomi</taxon>
        <taxon>Actinopterygii</taxon>
        <taxon>Neopterygii</taxon>
        <taxon>Teleostei</taxon>
        <taxon>Neoteleostei</taxon>
        <taxon>Acanthomorphata</taxon>
        <taxon>Anabantaria</taxon>
        <taxon>Synbranchiformes</taxon>
        <taxon>Synbranchidae</taxon>
        <taxon>Monopterus</taxon>
    </lineage>
</organism>
<name>A0A3Q3K5V9_MONAL</name>
<dbReference type="PANTHER" id="PTHR14514">
    <property type="entry name" value="PKA ANCHORING PROTEIN"/>
    <property type="match status" value="1"/>
</dbReference>
<reference evidence="6" key="1">
    <citation type="submission" date="2025-08" db="UniProtKB">
        <authorList>
            <consortium name="Ensembl"/>
        </authorList>
    </citation>
    <scope>IDENTIFICATION</scope>
</reference>
<proteinExistence type="predicted"/>
<dbReference type="SUPFAM" id="SSF46966">
    <property type="entry name" value="Spectrin repeat"/>
    <property type="match status" value="1"/>
</dbReference>
<dbReference type="AlphaFoldDB" id="A0A3Q3K5V9"/>
<dbReference type="Gene3D" id="1.20.58.60">
    <property type="match status" value="1"/>
</dbReference>
<keyword evidence="4" id="KW-0472">Membrane</keyword>
<evidence type="ECO:0000313" key="6">
    <source>
        <dbReference type="Ensembl" id="ENSMALP00000029009.1"/>
    </source>
</evidence>
<keyword evidence="2" id="KW-0597">Phosphoprotein</keyword>
<protein>
    <recommendedName>
        <fullName evidence="8">SYNE1</fullName>
    </recommendedName>
</protein>
<feature type="coiled-coil region" evidence="5">
    <location>
        <begin position="205"/>
        <end position="232"/>
    </location>
</feature>
<dbReference type="PANTHER" id="PTHR14514:SF3">
    <property type="entry name" value="NESPRIN-1"/>
    <property type="match status" value="1"/>
</dbReference>
<keyword evidence="3" id="KW-0677">Repeat</keyword>
<accession>A0A3Q3K5V9</accession>
<evidence type="ECO:0000256" key="1">
    <source>
        <dbReference type="ARBA" id="ARBA00004308"/>
    </source>
</evidence>
<comment type="subcellular location">
    <subcellularLocation>
        <location evidence="1">Endomembrane system</location>
    </subcellularLocation>
</comment>
<evidence type="ECO:0000256" key="2">
    <source>
        <dbReference type="ARBA" id="ARBA00022553"/>
    </source>
</evidence>
<dbReference type="STRING" id="43700.ENSMALP00000029009"/>
<dbReference type="Ensembl" id="ENSMALT00000029532.1">
    <property type="protein sequence ID" value="ENSMALP00000029009.1"/>
    <property type="gene ID" value="ENSMALG00000020053.1"/>
</dbReference>
<evidence type="ECO:0000313" key="7">
    <source>
        <dbReference type="Proteomes" id="UP000261600"/>
    </source>
</evidence>
<feature type="coiled-coil region" evidence="5">
    <location>
        <begin position="143"/>
        <end position="177"/>
    </location>
</feature>
<evidence type="ECO:0008006" key="8">
    <source>
        <dbReference type="Google" id="ProtNLM"/>
    </source>
</evidence>
<keyword evidence="7" id="KW-1185">Reference proteome</keyword>
<reference evidence="6" key="2">
    <citation type="submission" date="2025-09" db="UniProtKB">
        <authorList>
            <consortium name="Ensembl"/>
        </authorList>
    </citation>
    <scope>IDENTIFICATION</scope>
</reference>
<sequence>HTLPATPGQSSVGGGETEVVQMEQQLYRAVSSTSSWLDGVENNVFSGSVLLSENTETQLQKQEVQSGLFVQHEDQALLEDNLDCLKERLGALGCALGQRCDHMRTRANELTAYQTELQLLQTALIETKCQILQALAGAMDRPASKQLEVIANAEENLKDFEQRITELKTRGTALQADQISTNKLLKLQDSYEELVMTVGSRRSGLNQNMALKEQYERALQDLTDLVDTAKDKMAADQRIIASSVEEVQNHLDKHKEFFQGLESHMILTETYFRKISSLMLPKESQALEETLAEAQSILKEAHSKGVELECILETWCRLVQDYQSLNRQLEAVEGNIPSVGLVEETEERLIDRISLYQGLKGRLTEHQHKLYQALDEGKHLLLSVCCPALENQLAVLGEQWLNSAAKVNMELQRLEAILKHWTRCEAYQNQMCFCMHKKCAIISVHVIFLCLNCEGIRGSVQSLVSGCSLHWSVWSFGTHRRC</sequence>